<accession>A0A1F8AVP5</accession>
<gene>
    <name evidence="1" type="ORF">A3E44_04945</name>
</gene>
<reference evidence="1 2" key="1">
    <citation type="journal article" date="2016" name="Nat. Commun.">
        <title>Thousands of microbial genomes shed light on interconnected biogeochemical processes in an aquifer system.</title>
        <authorList>
            <person name="Anantharaman K."/>
            <person name="Brown C.T."/>
            <person name="Hug L.A."/>
            <person name="Sharon I."/>
            <person name="Castelle C.J."/>
            <person name="Probst A.J."/>
            <person name="Thomas B.C."/>
            <person name="Singh A."/>
            <person name="Wilkins M.J."/>
            <person name="Karaoz U."/>
            <person name="Brodie E.L."/>
            <person name="Williams K.H."/>
            <person name="Hubbard S.S."/>
            <person name="Banfield J.F."/>
        </authorList>
    </citation>
    <scope>NUCLEOTIDE SEQUENCE [LARGE SCALE GENOMIC DNA]</scope>
</reference>
<dbReference type="AlphaFoldDB" id="A0A1F8AVP5"/>
<sequence length="76" mass="7841">MVNHEKEDTEGAAQTGHPLAAPFARLVDGLETLPPAPVGGENILKDAPGEGVSGAQAVYNNTLRFGHLKPTSGQHG</sequence>
<comment type="caution">
    <text evidence="1">The sequence shown here is derived from an EMBL/GenBank/DDBJ whole genome shotgun (WGS) entry which is preliminary data.</text>
</comment>
<proteinExistence type="predicted"/>
<evidence type="ECO:0000313" key="1">
    <source>
        <dbReference type="EMBL" id="OGM55579.1"/>
    </source>
</evidence>
<dbReference type="Proteomes" id="UP000178603">
    <property type="component" value="Unassembled WGS sequence"/>
</dbReference>
<name>A0A1F8AVP5_9BACT</name>
<evidence type="ECO:0000313" key="2">
    <source>
        <dbReference type="Proteomes" id="UP000178603"/>
    </source>
</evidence>
<protein>
    <submittedName>
        <fullName evidence="1">Uncharacterized protein</fullName>
    </submittedName>
</protein>
<organism evidence="1 2">
    <name type="scientific">Candidatus Woesebacteria bacterium RIFCSPHIGHO2_12_FULL_41_24</name>
    <dbReference type="NCBI Taxonomy" id="1802510"/>
    <lineage>
        <taxon>Bacteria</taxon>
        <taxon>Candidatus Woeseibacteriota</taxon>
    </lineage>
</organism>
<dbReference type="EMBL" id="MGGW01000001">
    <property type="protein sequence ID" value="OGM55579.1"/>
    <property type="molecule type" value="Genomic_DNA"/>
</dbReference>